<feature type="domain" description="DUF4190" evidence="3">
    <location>
        <begin position="149"/>
        <end position="211"/>
    </location>
</feature>
<keyword evidence="2" id="KW-0472">Membrane</keyword>
<gene>
    <name evidence="4" type="ORF">CVS47_01259</name>
</gene>
<feature type="compositionally biased region" description="Pro residues" evidence="1">
    <location>
        <begin position="22"/>
        <end position="31"/>
    </location>
</feature>
<name>A0A3Q9IZG5_9MICO</name>
<dbReference type="InterPro" id="IPR025241">
    <property type="entry name" value="DUF4190"/>
</dbReference>
<dbReference type="OrthoDB" id="4374883at2"/>
<evidence type="ECO:0000259" key="3">
    <source>
        <dbReference type="Pfam" id="PF13828"/>
    </source>
</evidence>
<dbReference type="Pfam" id="PF13828">
    <property type="entry name" value="DUF4190"/>
    <property type="match status" value="1"/>
</dbReference>
<organism evidence="4 5">
    <name type="scientific">Microbacterium lemovicicum</name>
    <dbReference type="NCBI Taxonomy" id="1072463"/>
    <lineage>
        <taxon>Bacteria</taxon>
        <taxon>Bacillati</taxon>
        <taxon>Actinomycetota</taxon>
        <taxon>Actinomycetes</taxon>
        <taxon>Micrococcales</taxon>
        <taxon>Microbacteriaceae</taxon>
        <taxon>Microbacterium</taxon>
    </lineage>
</organism>
<evidence type="ECO:0000313" key="5">
    <source>
        <dbReference type="Proteomes" id="UP000276888"/>
    </source>
</evidence>
<accession>A0A3Q9IZG5</accession>
<feature type="region of interest" description="Disordered" evidence="1">
    <location>
        <begin position="1"/>
        <end position="114"/>
    </location>
</feature>
<evidence type="ECO:0000256" key="1">
    <source>
        <dbReference type="SAM" id="MobiDB-lite"/>
    </source>
</evidence>
<keyword evidence="2" id="KW-0812">Transmembrane</keyword>
<dbReference type="KEGG" id="mlv:CVS47_01259"/>
<evidence type="ECO:0000313" key="4">
    <source>
        <dbReference type="EMBL" id="AZS36652.1"/>
    </source>
</evidence>
<feature type="transmembrane region" description="Helical" evidence="2">
    <location>
        <begin position="193"/>
        <end position="222"/>
    </location>
</feature>
<feature type="transmembrane region" description="Helical" evidence="2">
    <location>
        <begin position="148"/>
        <end position="181"/>
    </location>
</feature>
<keyword evidence="2" id="KW-1133">Transmembrane helix</keyword>
<feature type="compositionally biased region" description="Low complexity" evidence="1">
    <location>
        <begin position="91"/>
        <end position="100"/>
    </location>
</feature>
<sequence length="232" mass="22942">MSDDTTRGPGQNGAEQPASGSVPPPPAPPAYDPSAHDVSASSTDADAQRAYGEPPAAPASGAPSYGDAYGDQPTAPYGDAYGTPPQAPAGYGAPTSSAPSYAPPTGPAYGQGGYAQQPSGYPAAAPYGAAQGYPASYTPYPTEPKTNVLAIVSLIASIVGFIWIIPFLGGLAGAIMGHISLGQIKKNGEKGRGLALAGIIVGWVGVGLFVIGVIAFFALIAAGASSGSRYSA</sequence>
<evidence type="ECO:0000256" key="2">
    <source>
        <dbReference type="SAM" id="Phobius"/>
    </source>
</evidence>
<protein>
    <recommendedName>
        <fullName evidence="3">DUF4190 domain-containing protein</fullName>
    </recommendedName>
</protein>
<dbReference type="Proteomes" id="UP000276888">
    <property type="component" value="Chromosome"/>
</dbReference>
<reference evidence="4 5" key="1">
    <citation type="submission" date="2018-08" db="EMBL/GenBank/DDBJ databases">
        <title>Microbacterium lemovicicum sp. nov., a bacterium isolated from a natural uranium-rich soil.</title>
        <authorList>
            <person name="ORTET P."/>
        </authorList>
    </citation>
    <scope>NUCLEOTIDE SEQUENCE [LARGE SCALE GENOMIC DNA]</scope>
    <source>
        <strain evidence="4 5">Viu22</strain>
    </source>
</reference>
<dbReference type="AlphaFoldDB" id="A0A3Q9IZG5"/>
<keyword evidence="5" id="KW-1185">Reference proteome</keyword>
<proteinExistence type="predicted"/>
<feature type="compositionally biased region" description="Low complexity" evidence="1">
    <location>
        <begin position="50"/>
        <end position="68"/>
    </location>
</feature>
<dbReference type="RefSeq" id="WP_127095327.1">
    <property type="nucleotide sequence ID" value="NZ_CP031423.1"/>
</dbReference>
<dbReference type="EMBL" id="CP031423">
    <property type="protein sequence ID" value="AZS36652.1"/>
    <property type="molecule type" value="Genomic_DNA"/>
</dbReference>